<protein>
    <submittedName>
        <fullName evidence="1">Uncharacterized protein</fullName>
    </submittedName>
</protein>
<comment type="caution">
    <text evidence="1">The sequence shown here is derived from an EMBL/GenBank/DDBJ whole genome shotgun (WGS) entry which is preliminary data.</text>
</comment>
<sequence>MSGKKCVCVCWCVCMLSEGKLYISAEVLQTPNEEESSVCLLLTVTAAHKHTEDKAASICSSGTTVACTYKHTPVHAHMLQNRSYTLTASSTHTLQHTQQLYKHSL</sequence>
<reference evidence="1 2" key="1">
    <citation type="submission" date="2021-06" db="EMBL/GenBank/DDBJ databases">
        <authorList>
            <person name="Palmer J.M."/>
        </authorList>
    </citation>
    <scope>NUCLEOTIDE SEQUENCE [LARGE SCALE GENOMIC DNA]</scope>
    <source>
        <strain evidence="1 2">GA_2019</strain>
        <tissue evidence="1">Muscle</tissue>
    </source>
</reference>
<dbReference type="EMBL" id="JAHRIO010010177">
    <property type="protein sequence ID" value="MEQ2160903.1"/>
    <property type="molecule type" value="Genomic_DNA"/>
</dbReference>
<evidence type="ECO:0000313" key="1">
    <source>
        <dbReference type="EMBL" id="MEQ2160903.1"/>
    </source>
</evidence>
<accession>A0ABV0MR36</accession>
<name>A0ABV0MR36_9TELE</name>
<organism evidence="1 2">
    <name type="scientific">Goodea atripinnis</name>
    <dbReference type="NCBI Taxonomy" id="208336"/>
    <lineage>
        <taxon>Eukaryota</taxon>
        <taxon>Metazoa</taxon>
        <taxon>Chordata</taxon>
        <taxon>Craniata</taxon>
        <taxon>Vertebrata</taxon>
        <taxon>Euteleostomi</taxon>
        <taxon>Actinopterygii</taxon>
        <taxon>Neopterygii</taxon>
        <taxon>Teleostei</taxon>
        <taxon>Neoteleostei</taxon>
        <taxon>Acanthomorphata</taxon>
        <taxon>Ovalentaria</taxon>
        <taxon>Atherinomorphae</taxon>
        <taxon>Cyprinodontiformes</taxon>
        <taxon>Goodeidae</taxon>
        <taxon>Goodea</taxon>
    </lineage>
</organism>
<evidence type="ECO:0000313" key="2">
    <source>
        <dbReference type="Proteomes" id="UP001476798"/>
    </source>
</evidence>
<keyword evidence="2" id="KW-1185">Reference proteome</keyword>
<gene>
    <name evidence="1" type="ORF">GOODEAATRI_004315</name>
</gene>
<proteinExistence type="predicted"/>
<dbReference type="Proteomes" id="UP001476798">
    <property type="component" value="Unassembled WGS sequence"/>
</dbReference>